<organism evidence="1 2">
    <name type="scientific">Mucilaginibacter humi</name>
    <dbReference type="NCBI Taxonomy" id="2732510"/>
    <lineage>
        <taxon>Bacteria</taxon>
        <taxon>Pseudomonadati</taxon>
        <taxon>Bacteroidota</taxon>
        <taxon>Sphingobacteriia</taxon>
        <taxon>Sphingobacteriales</taxon>
        <taxon>Sphingobacteriaceae</taxon>
        <taxon>Mucilaginibacter</taxon>
    </lineage>
</organism>
<dbReference type="InterPro" id="IPR019546">
    <property type="entry name" value="TAT_signal_bac_arc"/>
</dbReference>
<dbReference type="RefSeq" id="WP_175269623.1">
    <property type="nucleotide sequence ID" value="NZ_JABFCR010000025.1"/>
</dbReference>
<keyword evidence="2" id="KW-1185">Reference proteome</keyword>
<gene>
    <name evidence="1" type="ORF">HK413_06840</name>
</gene>
<reference evidence="1 2" key="1">
    <citation type="submission" date="2020-05" db="EMBL/GenBank/DDBJ databases">
        <authorList>
            <person name="Khan S.A."/>
            <person name="Jeon C.O."/>
            <person name="Chun B.H."/>
        </authorList>
    </citation>
    <scope>NUCLEOTIDE SEQUENCE [LARGE SCALE GENOMIC DNA]</scope>
    <source>
        <strain evidence="1 2">S1162</strain>
    </source>
</reference>
<dbReference type="PROSITE" id="PS51318">
    <property type="entry name" value="TAT"/>
    <property type="match status" value="1"/>
</dbReference>
<sequence>MKDEAKDGISRRRFMQAGGMLAAAAAIPVTVKAATNTPPEDTAKPEEDYLQYIDPIIGNIAPLLNTNRPVVHLPNQMVRTHPRRRDYRMTGIRIPVIVVECNYTSGYLLCKAGKRYAKRCRLERAPYLRS</sequence>
<dbReference type="Pfam" id="PF10518">
    <property type="entry name" value="TAT_signal"/>
    <property type="match status" value="1"/>
</dbReference>
<accession>A0ABX1W1V7</accession>
<dbReference type="Proteomes" id="UP000566071">
    <property type="component" value="Unassembled WGS sequence"/>
</dbReference>
<dbReference type="EMBL" id="JABFCR010000025">
    <property type="protein sequence ID" value="NNU33938.1"/>
    <property type="molecule type" value="Genomic_DNA"/>
</dbReference>
<dbReference type="InterPro" id="IPR006311">
    <property type="entry name" value="TAT_signal"/>
</dbReference>
<evidence type="ECO:0000313" key="2">
    <source>
        <dbReference type="Proteomes" id="UP000566071"/>
    </source>
</evidence>
<comment type="caution">
    <text evidence="1">The sequence shown here is derived from an EMBL/GenBank/DDBJ whole genome shotgun (WGS) entry which is preliminary data.</text>
</comment>
<name>A0ABX1W1V7_9SPHI</name>
<protein>
    <submittedName>
        <fullName evidence="1">Twin-arginine translocation signal domain-containing protein</fullName>
    </submittedName>
</protein>
<evidence type="ECO:0000313" key="1">
    <source>
        <dbReference type="EMBL" id="NNU33938.1"/>
    </source>
</evidence>
<proteinExistence type="predicted"/>
<dbReference type="NCBIfam" id="TIGR01409">
    <property type="entry name" value="TAT_signal_seq"/>
    <property type="match status" value="1"/>
</dbReference>